<reference evidence="1 2" key="1">
    <citation type="submission" date="2024-09" db="EMBL/GenBank/DDBJ databases">
        <title>Floridaenema gen nov. (Aerosakkonemataceae, Aerosakkonematales ord. nov., Cyanobacteria) from benthic tropical and subtropical fresh waters, with the description of four new species.</title>
        <authorList>
            <person name="Moretto J.A."/>
            <person name="Berthold D.E."/>
            <person name="Lefler F.W."/>
            <person name="Huang I.-S."/>
            <person name="Laughinghouse H. IV."/>
        </authorList>
    </citation>
    <scope>NUCLEOTIDE SEQUENCE [LARGE SCALE GENOMIC DNA]</scope>
    <source>
        <strain evidence="1 2">BLCC-F46</strain>
    </source>
</reference>
<dbReference type="Proteomes" id="UP001576774">
    <property type="component" value="Unassembled WGS sequence"/>
</dbReference>
<dbReference type="SUPFAM" id="SSF52540">
    <property type="entry name" value="P-loop containing nucleoside triphosphate hydrolases"/>
    <property type="match status" value="1"/>
</dbReference>
<accession>A0ABV4XF17</accession>
<dbReference type="Gene3D" id="3.40.50.300">
    <property type="entry name" value="P-loop containing nucleotide triphosphate hydrolases"/>
    <property type="match status" value="1"/>
</dbReference>
<name>A0ABV4XF17_9CYAN</name>
<comment type="caution">
    <text evidence="1">The sequence shown here is derived from an EMBL/GenBank/DDBJ whole genome shotgun (WGS) entry which is preliminary data.</text>
</comment>
<proteinExistence type="predicted"/>
<keyword evidence="2" id="KW-1185">Reference proteome</keyword>
<dbReference type="RefSeq" id="WP_413274385.1">
    <property type="nucleotide sequence ID" value="NZ_JBHFNQ010000223.1"/>
</dbReference>
<organism evidence="1 2">
    <name type="scientific">Floridaenema aerugineum BLCC-F46</name>
    <dbReference type="NCBI Taxonomy" id="3153654"/>
    <lineage>
        <taxon>Bacteria</taxon>
        <taxon>Bacillati</taxon>
        <taxon>Cyanobacteriota</taxon>
        <taxon>Cyanophyceae</taxon>
        <taxon>Oscillatoriophycideae</taxon>
        <taxon>Aerosakkonematales</taxon>
        <taxon>Aerosakkonemataceae</taxon>
        <taxon>Floridanema</taxon>
        <taxon>Floridanema aerugineum</taxon>
    </lineage>
</organism>
<dbReference type="PANTHER" id="PTHR47691:SF3">
    <property type="entry name" value="HTH-TYPE TRANSCRIPTIONAL REGULATOR RV0890C-RELATED"/>
    <property type="match status" value="1"/>
</dbReference>
<gene>
    <name evidence="1" type="ORF">ACE1CC_31500</name>
</gene>
<protein>
    <submittedName>
        <fullName evidence="1">NB-ARC domain-containing protein</fullName>
    </submittedName>
</protein>
<dbReference type="EMBL" id="JBHFNQ010000223">
    <property type="protein sequence ID" value="MFB2881401.1"/>
    <property type="molecule type" value="Genomic_DNA"/>
</dbReference>
<evidence type="ECO:0000313" key="1">
    <source>
        <dbReference type="EMBL" id="MFB2881401.1"/>
    </source>
</evidence>
<dbReference type="PANTHER" id="PTHR47691">
    <property type="entry name" value="REGULATOR-RELATED"/>
    <property type="match status" value="1"/>
</dbReference>
<dbReference type="InterPro" id="IPR027417">
    <property type="entry name" value="P-loop_NTPase"/>
</dbReference>
<sequence length="926" mass="105163">MNEKLSGSDKSVQWLRKSAMVLYQLEQTLGNFVRTEKKDPTELPASTVAQIKQREEKAKRSFDGSTTSNIVAATYLEEVLSMAQATVKGQPEEEHLKRLRDLFNVLEVFNIRNAISHPNRPFHPSYWHRVAAIATDPLIDKLQFLEVTQAFVEAEAGRLSTPPDEWLKEPIWSIPNNLPQHFEHDITGLKGRKKELSEIIKEIANERNLLIALVAPGGLGKTALILQALREIVSSPESAAWVDQILYFSSKTEVLTSDGIVTQIAPAVSIEGLRDCIAQALGEEEGIPELTFDEVCQKFKTKRILLCLDNLETILKDDPKIFDSFYRNLPREWRVIVTSRIDVNSATRIKLNPLDNNGSQELARTYLSKSSGKRISEDELKNLVQACDSIPIAIRLTIDGFNAGKPLIQAQTVAKEQVLEFAYQNLINALSRVSLEVLECLFETPVLSRPKACDLLQRNDDEIAEAFSQLGVTSLVTRIPDQAEESYTLSSTVRDYLLVHPIDLGVRTSVREQLQKANQTLIEIRNQRSTQKTNPLSRTYVPESAPDHVQVIAADAFRELFRPSSSFDRYRLSESLNKVKQAINAYKDQSVLHRIRGLILLKLHDRLEGKRALLQAWQMEPPDLASGLVLSNERRIDRELVEAKTVAEGLVKLGWGNPELSDAYHASLVIKNYWIPLIWLGETEQVIEDTKNWQNVGDMRGTYGLLRSQALRGSADLYGHTGNVKKLSEAVDVLSQVFDLEGYVGAYVDEGMKLLKELAYATINNHRLSEDAKLKFTDFVDKHLTRMCQVHDDYKLDHSDVRKWVKDLSMLSIKEGNNPLNSDRWQNLIEVSNVVAVEPDREQDGSWLLVRVYYIPSPNSKGEDKGFLFAEDLNKQQYHVHRNNFSRLDRQYWTEIKIGDRLQVLPAIVGEDSRAIKVHKARFYKR</sequence>
<evidence type="ECO:0000313" key="2">
    <source>
        <dbReference type="Proteomes" id="UP001576774"/>
    </source>
</evidence>